<protein>
    <recommendedName>
        <fullName evidence="5">ATP-dependent DNA helicase</fullName>
    </recommendedName>
</protein>
<evidence type="ECO:0000313" key="3">
    <source>
        <dbReference type="Proteomes" id="UP000663854"/>
    </source>
</evidence>
<dbReference type="AlphaFoldDB" id="A0A815DJA4"/>
<comment type="caution">
    <text evidence="1">The sequence shown here is derived from an EMBL/GenBank/DDBJ whole genome shotgun (WGS) entry which is preliminary data.</text>
</comment>
<sequence length="331" mass="37483">MIKGWKRDIEGRRDEARNYLISGENTLEVRDDETQIEVVATEIPTSPIKTRATIVPPVTTTNAILFPTKQDIIRQFTLNTQQKYAFMIITSHLDGENHAYTAILELPDNKTEHFPGYLSLVPGMPVLLTENIATELGLSNGTRGIFHQLVYDESPEDVRYQDKNFPPNTKFITQPKYALVQFPGCKLDNKLAELQSKIVPIAISEQTFLFDAKELLPENIAKAAKINKKTRKLSVKRKALPLIPAYSMTTYKSQGQTLGKIIVDLVMPPGPLVVASVYVPLSRVKRLDDILIIRSFEFATLQVKSSTAQIEELKRLDRIAQDTRKRFQFIV</sequence>
<evidence type="ECO:0000313" key="4">
    <source>
        <dbReference type="Proteomes" id="UP000663870"/>
    </source>
</evidence>
<gene>
    <name evidence="2" type="ORF">JXQ802_LOCUS45562</name>
    <name evidence="1" type="ORF">PYM288_LOCUS29944</name>
</gene>
<dbReference type="CDD" id="cd18809">
    <property type="entry name" value="SF1_C_RecD"/>
    <property type="match status" value="1"/>
</dbReference>
<keyword evidence="4" id="KW-1185">Reference proteome</keyword>
<organism evidence="1 3">
    <name type="scientific">Rotaria sordida</name>
    <dbReference type="NCBI Taxonomy" id="392033"/>
    <lineage>
        <taxon>Eukaryota</taxon>
        <taxon>Metazoa</taxon>
        <taxon>Spiralia</taxon>
        <taxon>Gnathifera</taxon>
        <taxon>Rotifera</taxon>
        <taxon>Eurotatoria</taxon>
        <taxon>Bdelloidea</taxon>
        <taxon>Philodinida</taxon>
        <taxon>Philodinidae</taxon>
        <taxon>Rotaria</taxon>
    </lineage>
</organism>
<dbReference type="Proteomes" id="UP000663854">
    <property type="component" value="Unassembled WGS sequence"/>
</dbReference>
<dbReference type="PANTHER" id="PTHR23274">
    <property type="entry name" value="DNA HELICASE-RELATED"/>
    <property type="match status" value="1"/>
</dbReference>
<dbReference type="PANTHER" id="PTHR23274:SF11">
    <property type="entry name" value="ATP-DEPENDENT DNA HELICASE PIF1"/>
    <property type="match status" value="1"/>
</dbReference>
<dbReference type="EMBL" id="CAJNOH010002597">
    <property type="protein sequence ID" value="CAF1301683.1"/>
    <property type="molecule type" value="Genomic_DNA"/>
</dbReference>
<evidence type="ECO:0000313" key="1">
    <source>
        <dbReference type="EMBL" id="CAF1301683.1"/>
    </source>
</evidence>
<evidence type="ECO:0000313" key="2">
    <source>
        <dbReference type="EMBL" id="CAF1574833.1"/>
    </source>
</evidence>
<dbReference type="Proteomes" id="UP000663870">
    <property type="component" value="Unassembled WGS sequence"/>
</dbReference>
<accession>A0A815DJA4</accession>
<dbReference type="InterPro" id="IPR027417">
    <property type="entry name" value="P-loop_NTPase"/>
</dbReference>
<evidence type="ECO:0008006" key="5">
    <source>
        <dbReference type="Google" id="ProtNLM"/>
    </source>
</evidence>
<proteinExistence type="predicted"/>
<dbReference type="SUPFAM" id="SSF52540">
    <property type="entry name" value="P-loop containing nucleoside triphosphate hydrolases"/>
    <property type="match status" value="1"/>
</dbReference>
<dbReference type="EMBL" id="CAJNOL010003812">
    <property type="protein sequence ID" value="CAF1574833.1"/>
    <property type="molecule type" value="Genomic_DNA"/>
</dbReference>
<name>A0A815DJA4_9BILA</name>
<reference evidence="1" key="1">
    <citation type="submission" date="2021-02" db="EMBL/GenBank/DDBJ databases">
        <authorList>
            <person name="Nowell W R."/>
        </authorList>
    </citation>
    <scope>NUCLEOTIDE SEQUENCE</scope>
</reference>